<keyword evidence="2" id="KW-0808">Transferase</keyword>
<sequence length="308" mass="34273">MASDDTTQAQEVPSGDNTSVLIPEARDLDPRLYYLTEDEAAFFKAATGIDNDEELKAHILMVQKMAYEAVPYPYIYIFGFLRMGIKKLPIYEDIVRIGRERKDAIFLDIGCCLATDARIVSADGFPARNIIASDLKKEFLDLHHALFRSSKETWPAQFIPGDAFDPDILSVVPPAQGPTLDPPPDLSALTSLNPLHGHCSVINASALFHFFDEEKQLHLARALAGLLSPQPGSIICGIQAAKKEKGVYSRLACGTQIDLFGHSVESWMEVWDGKVFEKGEVQVRVECKEAVVYVDNKVELLYWSVTRL</sequence>
<dbReference type="EMBL" id="KN822025">
    <property type="protein sequence ID" value="KIM65035.1"/>
    <property type="molecule type" value="Genomic_DNA"/>
</dbReference>
<evidence type="ECO:0000256" key="1">
    <source>
        <dbReference type="ARBA" id="ARBA00005179"/>
    </source>
</evidence>
<dbReference type="InterPro" id="IPR051654">
    <property type="entry name" value="Meroterpenoid_MTases"/>
</dbReference>
<evidence type="ECO:0000313" key="6">
    <source>
        <dbReference type="EMBL" id="KIM65035.1"/>
    </source>
</evidence>
<dbReference type="Gene3D" id="3.40.50.150">
    <property type="entry name" value="Vaccinia Virus protein VP39"/>
    <property type="match status" value="1"/>
</dbReference>
<dbReference type="PANTHER" id="PTHR35897:SF1">
    <property type="entry name" value="METHYLTRANSFERASE AUSD"/>
    <property type="match status" value="1"/>
</dbReference>
<keyword evidence="3" id="KW-0949">S-adenosyl-L-methionine</keyword>
<protein>
    <recommendedName>
        <fullName evidence="8">Methyltransferase domain-containing protein</fullName>
    </recommendedName>
</protein>
<gene>
    <name evidence="6" type="ORF">SCLCIDRAFT_114044</name>
</gene>
<dbReference type="STRING" id="1036808.A0A0C3DWT3"/>
<evidence type="ECO:0000313" key="7">
    <source>
        <dbReference type="Proteomes" id="UP000053989"/>
    </source>
</evidence>
<keyword evidence="7" id="KW-1185">Reference proteome</keyword>
<dbReference type="GO" id="GO:0016740">
    <property type="term" value="F:transferase activity"/>
    <property type="evidence" value="ECO:0007669"/>
    <property type="project" value="UniProtKB-KW"/>
</dbReference>
<name>A0A0C3DWT3_9AGAM</name>
<feature type="region of interest" description="Disordered" evidence="5">
    <location>
        <begin position="1"/>
        <end position="21"/>
    </location>
</feature>
<accession>A0A0C3DWT3</accession>
<dbReference type="SUPFAM" id="SSF53335">
    <property type="entry name" value="S-adenosyl-L-methionine-dependent methyltransferases"/>
    <property type="match status" value="1"/>
</dbReference>
<dbReference type="HOGENOM" id="CLU_051542_1_1_1"/>
<proteinExistence type="inferred from homology"/>
<dbReference type="InterPro" id="IPR029063">
    <property type="entry name" value="SAM-dependent_MTases_sf"/>
</dbReference>
<dbReference type="OrthoDB" id="2094832at2759"/>
<comment type="pathway">
    <text evidence="1">Secondary metabolite biosynthesis.</text>
</comment>
<dbReference type="AlphaFoldDB" id="A0A0C3DWT3"/>
<reference evidence="6 7" key="1">
    <citation type="submission" date="2014-04" db="EMBL/GenBank/DDBJ databases">
        <authorList>
            <consortium name="DOE Joint Genome Institute"/>
            <person name="Kuo A."/>
            <person name="Kohler A."/>
            <person name="Nagy L.G."/>
            <person name="Floudas D."/>
            <person name="Copeland A."/>
            <person name="Barry K.W."/>
            <person name="Cichocki N."/>
            <person name="Veneault-Fourrey C."/>
            <person name="LaButti K."/>
            <person name="Lindquist E.A."/>
            <person name="Lipzen A."/>
            <person name="Lundell T."/>
            <person name="Morin E."/>
            <person name="Murat C."/>
            <person name="Sun H."/>
            <person name="Tunlid A."/>
            <person name="Henrissat B."/>
            <person name="Grigoriev I.V."/>
            <person name="Hibbett D.S."/>
            <person name="Martin F."/>
            <person name="Nordberg H.P."/>
            <person name="Cantor M.N."/>
            <person name="Hua S.X."/>
        </authorList>
    </citation>
    <scope>NUCLEOTIDE SEQUENCE [LARGE SCALE GENOMIC DNA]</scope>
    <source>
        <strain evidence="6 7">Foug A</strain>
    </source>
</reference>
<comment type="similarity">
    <text evidence="4">Belongs to the class I-like SAM-binding methyltransferase superfamily.</text>
</comment>
<feature type="compositionally biased region" description="Polar residues" evidence="5">
    <location>
        <begin position="1"/>
        <end position="20"/>
    </location>
</feature>
<dbReference type="InParanoid" id="A0A0C3DWT3"/>
<evidence type="ECO:0000256" key="4">
    <source>
        <dbReference type="ARBA" id="ARBA00038314"/>
    </source>
</evidence>
<reference evidence="7" key="2">
    <citation type="submission" date="2015-01" db="EMBL/GenBank/DDBJ databases">
        <title>Evolutionary Origins and Diversification of the Mycorrhizal Mutualists.</title>
        <authorList>
            <consortium name="DOE Joint Genome Institute"/>
            <consortium name="Mycorrhizal Genomics Consortium"/>
            <person name="Kohler A."/>
            <person name="Kuo A."/>
            <person name="Nagy L.G."/>
            <person name="Floudas D."/>
            <person name="Copeland A."/>
            <person name="Barry K.W."/>
            <person name="Cichocki N."/>
            <person name="Veneault-Fourrey C."/>
            <person name="LaButti K."/>
            <person name="Lindquist E.A."/>
            <person name="Lipzen A."/>
            <person name="Lundell T."/>
            <person name="Morin E."/>
            <person name="Murat C."/>
            <person name="Riley R."/>
            <person name="Ohm R."/>
            <person name="Sun H."/>
            <person name="Tunlid A."/>
            <person name="Henrissat B."/>
            <person name="Grigoriev I.V."/>
            <person name="Hibbett D.S."/>
            <person name="Martin F."/>
        </authorList>
    </citation>
    <scope>NUCLEOTIDE SEQUENCE [LARGE SCALE GENOMIC DNA]</scope>
    <source>
        <strain evidence="7">Foug A</strain>
    </source>
</reference>
<evidence type="ECO:0000256" key="3">
    <source>
        <dbReference type="ARBA" id="ARBA00022691"/>
    </source>
</evidence>
<evidence type="ECO:0000256" key="5">
    <source>
        <dbReference type="SAM" id="MobiDB-lite"/>
    </source>
</evidence>
<evidence type="ECO:0000256" key="2">
    <source>
        <dbReference type="ARBA" id="ARBA00022679"/>
    </source>
</evidence>
<dbReference type="PANTHER" id="PTHR35897">
    <property type="entry name" value="METHYLTRANSFERASE AUSD"/>
    <property type="match status" value="1"/>
</dbReference>
<dbReference type="Proteomes" id="UP000053989">
    <property type="component" value="Unassembled WGS sequence"/>
</dbReference>
<organism evidence="6 7">
    <name type="scientific">Scleroderma citrinum Foug A</name>
    <dbReference type="NCBI Taxonomy" id="1036808"/>
    <lineage>
        <taxon>Eukaryota</taxon>
        <taxon>Fungi</taxon>
        <taxon>Dikarya</taxon>
        <taxon>Basidiomycota</taxon>
        <taxon>Agaricomycotina</taxon>
        <taxon>Agaricomycetes</taxon>
        <taxon>Agaricomycetidae</taxon>
        <taxon>Boletales</taxon>
        <taxon>Sclerodermatineae</taxon>
        <taxon>Sclerodermataceae</taxon>
        <taxon>Scleroderma</taxon>
    </lineage>
</organism>
<evidence type="ECO:0008006" key="8">
    <source>
        <dbReference type="Google" id="ProtNLM"/>
    </source>
</evidence>